<reference evidence="4 5" key="1">
    <citation type="journal article" date="2023" name="Hortic Res">
        <title>Pangenome of water caltrop reveals structural variations and asymmetric subgenome divergence after allopolyploidization.</title>
        <authorList>
            <person name="Zhang X."/>
            <person name="Chen Y."/>
            <person name="Wang L."/>
            <person name="Yuan Y."/>
            <person name="Fang M."/>
            <person name="Shi L."/>
            <person name="Lu R."/>
            <person name="Comes H.P."/>
            <person name="Ma Y."/>
            <person name="Chen Y."/>
            <person name="Huang G."/>
            <person name="Zhou Y."/>
            <person name="Zheng Z."/>
            <person name="Qiu Y."/>
        </authorList>
    </citation>
    <scope>NUCLEOTIDE SEQUENCE [LARGE SCALE GENOMIC DNA]</scope>
    <source>
        <tissue evidence="4">Roots</tissue>
    </source>
</reference>
<feature type="region of interest" description="Disordered" evidence="2">
    <location>
        <begin position="1"/>
        <end position="99"/>
    </location>
</feature>
<feature type="compositionally biased region" description="Basic and acidic residues" evidence="2">
    <location>
        <begin position="274"/>
        <end position="283"/>
    </location>
</feature>
<comment type="caution">
    <text evidence="4">The sequence shown here is derived from an EMBL/GenBank/DDBJ whole genome shotgun (WGS) entry which is preliminary data.</text>
</comment>
<accession>A0AAN7KF87</accession>
<dbReference type="Proteomes" id="UP001345219">
    <property type="component" value="Chromosome 3"/>
</dbReference>
<keyword evidence="3" id="KW-1133">Transmembrane helix</keyword>
<evidence type="ECO:0000256" key="1">
    <source>
        <dbReference type="SAM" id="Coils"/>
    </source>
</evidence>
<dbReference type="PANTHER" id="PTHR34562:SF8">
    <property type="entry name" value="WPP DOMAIN-INTERACTING PROTEIN 1"/>
    <property type="match status" value="1"/>
</dbReference>
<feature type="compositionally biased region" description="Polar residues" evidence="2">
    <location>
        <begin position="262"/>
        <end position="273"/>
    </location>
</feature>
<evidence type="ECO:0000256" key="2">
    <source>
        <dbReference type="SAM" id="MobiDB-lite"/>
    </source>
</evidence>
<protein>
    <submittedName>
        <fullName evidence="4">Uncharacterized protein</fullName>
    </submittedName>
</protein>
<proteinExistence type="predicted"/>
<evidence type="ECO:0000256" key="3">
    <source>
        <dbReference type="SAM" id="Phobius"/>
    </source>
</evidence>
<feature type="compositionally biased region" description="Basic and acidic residues" evidence="2">
    <location>
        <begin position="226"/>
        <end position="261"/>
    </location>
</feature>
<dbReference type="InterPro" id="IPR044696">
    <property type="entry name" value="WIP1/2/3"/>
</dbReference>
<feature type="region of interest" description="Disordered" evidence="2">
    <location>
        <begin position="215"/>
        <end position="339"/>
    </location>
</feature>
<name>A0AAN7KF87_9MYRT</name>
<dbReference type="PANTHER" id="PTHR34562">
    <property type="entry name" value="WPP DOMAIN-INTERACTING PROTEIN 2"/>
    <property type="match status" value="1"/>
</dbReference>
<feature type="compositionally biased region" description="Polar residues" evidence="2">
    <location>
        <begin position="1"/>
        <end position="11"/>
    </location>
</feature>
<feature type="compositionally biased region" description="Basic and acidic residues" evidence="2">
    <location>
        <begin position="330"/>
        <end position="339"/>
    </location>
</feature>
<dbReference type="AlphaFoldDB" id="A0AAN7KF87"/>
<keyword evidence="5" id="KW-1185">Reference proteome</keyword>
<keyword evidence="3" id="KW-0812">Transmembrane</keyword>
<feature type="compositionally biased region" description="Low complexity" evidence="2">
    <location>
        <begin position="73"/>
        <end position="91"/>
    </location>
</feature>
<organism evidence="4 5">
    <name type="scientific">Trapa incisa</name>
    <dbReference type="NCBI Taxonomy" id="236973"/>
    <lineage>
        <taxon>Eukaryota</taxon>
        <taxon>Viridiplantae</taxon>
        <taxon>Streptophyta</taxon>
        <taxon>Embryophyta</taxon>
        <taxon>Tracheophyta</taxon>
        <taxon>Spermatophyta</taxon>
        <taxon>Magnoliopsida</taxon>
        <taxon>eudicotyledons</taxon>
        <taxon>Gunneridae</taxon>
        <taxon>Pentapetalae</taxon>
        <taxon>rosids</taxon>
        <taxon>malvids</taxon>
        <taxon>Myrtales</taxon>
        <taxon>Lythraceae</taxon>
        <taxon>Trapa</taxon>
    </lineage>
</organism>
<feature type="compositionally biased region" description="Polar residues" evidence="2">
    <location>
        <begin position="293"/>
        <end position="321"/>
    </location>
</feature>
<gene>
    <name evidence="4" type="ORF">SAY87_003139</name>
</gene>
<sequence>MDSASQCPNLDSTEENELTPERVLQVCDTATGNFSGSCKNENLKPDSESATPAAVKGDSPDLGAGKNSKAEEPVGSPPVANSPVVSSTPTTKGYGLKKWRRIRRDIQKDLTAIADSNKDLKRLSPSPANPTKPFHDSEAMARLRYEGTADDPAGLGSNMSSRVADMPTFIAGAASDNSEGWSSKSSTAASVPKFRFELASGSGYSTGKIRIINASGKNTGGLEKGSQQEKVQHERSKKQKGERIKIKKETSHSSGESDTRSSEFVLNVSATSNGKRDDNHDGECSDDAEESKVQFSEEGQNGYSKQNSGLFGDCSQDNSTAGMPWKPKREKHENNCPSIDRDPLVESILSLQSVQESLERELKKYSDIPKEPLLPPLANSINPCDVQLDSQQISHIPQSYMEVQILTMTEKIKDLETKLEEVRASLQEKEAHISELITSLSLSKLPKEEPGTGEFEAGEEVDAHTTADISGRDEVLSFQKQTRKASFYLILQLVLLLLTVCLLLASRLFPKPAVPLPT</sequence>
<evidence type="ECO:0000313" key="4">
    <source>
        <dbReference type="EMBL" id="KAK4767998.1"/>
    </source>
</evidence>
<keyword evidence="3" id="KW-0472">Membrane</keyword>
<feature type="compositionally biased region" description="Polar residues" evidence="2">
    <location>
        <begin position="28"/>
        <end position="40"/>
    </location>
</feature>
<keyword evidence="1" id="KW-0175">Coiled coil</keyword>
<evidence type="ECO:0000313" key="5">
    <source>
        <dbReference type="Proteomes" id="UP001345219"/>
    </source>
</evidence>
<feature type="coiled-coil region" evidence="1">
    <location>
        <begin position="405"/>
        <end position="432"/>
    </location>
</feature>
<feature type="transmembrane region" description="Helical" evidence="3">
    <location>
        <begin position="485"/>
        <end position="505"/>
    </location>
</feature>
<feature type="region of interest" description="Disordered" evidence="2">
    <location>
        <begin position="112"/>
        <end position="138"/>
    </location>
</feature>
<dbReference type="EMBL" id="JAXIOK010000006">
    <property type="protein sequence ID" value="KAK4767998.1"/>
    <property type="molecule type" value="Genomic_DNA"/>
</dbReference>